<keyword evidence="3" id="KW-0121">Carboxypeptidase</keyword>
<dbReference type="EMBL" id="JACNJH010000250">
    <property type="protein sequence ID" value="MBC8363054.1"/>
    <property type="molecule type" value="Genomic_DNA"/>
</dbReference>
<evidence type="ECO:0000256" key="2">
    <source>
        <dbReference type="ARBA" id="ARBA00022801"/>
    </source>
</evidence>
<sequence>MRITSTLKIPPLSSVWICLAFVCLLVLAQLQMVYAGNLDKLNNLIGDQDAVLVVDPQGQVLFSKNADRQLIPASTLKILTALAALRYLGPDYRFITEFYMDQDDNLIVKGYGDPLLISEVLVDIVAELAARLDTKPTKIKDLVLDDSYFEDSIVIPGVTSTYEPYDAPNGALCVNFNTVYFKRNNSGAYVSAEPQTPLLPFIVNRIRLSKMNRGRIVLSREDNESTLYAGHLLLYFMKQQGIHISGRIRTGVARKESDRLIFRYLSGFSMAQVISKLFEYSSNFVANQIGIAAGANVYGPPGTLSKGVRALSTFAEDILNLTNINIVEGSGISRENRISAQNLHIILEAFLPNHRLMHREGRAFFKTGTLSGINTRAGYIENRAGGLYRFVVMVNTPGKSADPIMKILLNNLD</sequence>
<proteinExistence type="inferred from homology"/>
<dbReference type="GO" id="GO:0000270">
    <property type="term" value="P:peptidoglycan metabolic process"/>
    <property type="evidence" value="ECO:0007669"/>
    <property type="project" value="TreeGrafter"/>
</dbReference>
<organism evidence="3 4">
    <name type="scientific">Candidatus Desulfatibia profunda</name>
    <dbReference type="NCBI Taxonomy" id="2841695"/>
    <lineage>
        <taxon>Bacteria</taxon>
        <taxon>Pseudomonadati</taxon>
        <taxon>Thermodesulfobacteriota</taxon>
        <taxon>Desulfobacteria</taxon>
        <taxon>Desulfobacterales</taxon>
        <taxon>Desulfobacterales incertae sedis</taxon>
        <taxon>Candidatus Desulfatibia</taxon>
    </lineage>
</organism>
<dbReference type="Gene3D" id="3.40.710.10">
    <property type="entry name" value="DD-peptidase/beta-lactamase superfamily"/>
    <property type="match status" value="2"/>
</dbReference>
<dbReference type="Proteomes" id="UP000603434">
    <property type="component" value="Unassembled WGS sequence"/>
</dbReference>
<dbReference type="InterPro" id="IPR000667">
    <property type="entry name" value="Peptidase_S13"/>
</dbReference>
<dbReference type="SUPFAM" id="SSF56601">
    <property type="entry name" value="beta-lactamase/transpeptidase-like"/>
    <property type="match status" value="1"/>
</dbReference>
<comment type="caution">
    <text evidence="3">The sequence shown here is derived from an EMBL/GenBank/DDBJ whole genome shotgun (WGS) entry which is preliminary data.</text>
</comment>
<keyword evidence="3" id="KW-0645">Protease</keyword>
<dbReference type="PANTHER" id="PTHR30023:SF0">
    <property type="entry name" value="PENICILLIN-SENSITIVE CARBOXYPEPTIDASE A"/>
    <property type="match status" value="1"/>
</dbReference>
<dbReference type="GO" id="GO:0004185">
    <property type="term" value="F:serine-type carboxypeptidase activity"/>
    <property type="evidence" value="ECO:0007669"/>
    <property type="project" value="InterPro"/>
</dbReference>
<dbReference type="GO" id="GO:0006508">
    <property type="term" value="P:proteolysis"/>
    <property type="evidence" value="ECO:0007669"/>
    <property type="project" value="InterPro"/>
</dbReference>
<evidence type="ECO:0000256" key="1">
    <source>
        <dbReference type="ARBA" id="ARBA00006096"/>
    </source>
</evidence>
<name>A0A8J6TNJ1_9BACT</name>
<evidence type="ECO:0000313" key="3">
    <source>
        <dbReference type="EMBL" id="MBC8363054.1"/>
    </source>
</evidence>
<keyword evidence="2" id="KW-0378">Hydrolase</keyword>
<dbReference type="AlphaFoldDB" id="A0A8J6TNJ1"/>
<gene>
    <name evidence="3" type="ORF">H8E23_16845</name>
</gene>
<accession>A0A8J6TNJ1</accession>
<dbReference type="InterPro" id="IPR012338">
    <property type="entry name" value="Beta-lactam/transpept-like"/>
</dbReference>
<dbReference type="Gene3D" id="3.50.80.20">
    <property type="entry name" value="D-Ala-D-Ala carboxypeptidase C, peptidase S13"/>
    <property type="match status" value="1"/>
</dbReference>
<reference evidence="3 4" key="1">
    <citation type="submission" date="2020-08" db="EMBL/GenBank/DDBJ databases">
        <title>Bridging the membrane lipid divide: bacteria of the FCB group superphylum have the potential to synthesize archaeal ether lipids.</title>
        <authorList>
            <person name="Villanueva L."/>
            <person name="Von Meijenfeldt F.A.B."/>
            <person name="Westbye A.B."/>
            <person name="Yadav S."/>
            <person name="Hopmans E.C."/>
            <person name="Dutilh B.E."/>
            <person name="Sinninghe Damste J.S."/>
        </authorList>
    </citation>
    <scope>NUCLEOTIDE SEQUENCE [LARGE SCALE GENOMIC DNA]</scope>
    <source>
        <strain evidence="3">NIOZ-UU30</strain>
    </source>
</reference>
<comment type="similarity">
    <text evidence="1">Belongs to the peptidase S13 family.</text>
</comment>
<dbReference type="PANTHER" id="PTHR30023">
    <property type="entry name" value="D-ALANYL-D-ALANINE CARBOXYPEPTIDASE"/>
    <property type="match status" value="1"/>
</dbReference>
<protein>
    <submittedName>
        <fullName evidence="3">D-alanyl-D-alanine carboxypeptidase</fullName>
    </submittedName>
</protein>
<evidence type="ECO:0000313" key="4">
    <source>
        <dbReference type="Proteomes" id="UP000603434"/>
    </source>
</evidence>
<dbReference type="Pfam" id="PF02113">
    <property type="entry name" value="Peptidase_S13"/>
    <property type="match status" value="2"/>
</dbReference>
<dbReference type="PRINTS" id="PR00922">
    <property type="entry name" value="DADACBPTASE3"/>
</dbReference>